<keyword evidence="3" id="KW-1185">Reference proteome</keyword>
<protein>
    <submittedName>
        <fullName evidence="2">Uncharacterized protein</fullName>
    </submittedName>
</protein>
<dbReference type="Proteomes" id="UP001162483">
    <property type="component" value="Unassembled WGS sequence"/>
</dbReference>
<organism evidence="2 3">
    <name type="scientific">Staurois parvus</name>
    <dbReference type="NCBI Taxonomy" id="386267"/>
    <lineage>
        <taxon>Eukaryota</taxon>
        <taxon>Metazoa</taxon>
        <taxon>Chordata</taxon>
        <taxon>Craniata</taxon>
        <taxon>Vertebrata</taxon>
        <taxon>Euteleostomi</taxon>
        <taxon>Amphibia</taxon>
        <taxon>Batrachia</taxon>
        <taxon>Anura</taxon>
        <taxon>Neobatrachia</taxon>
        <taxon>Ranoidea</taxon>
        <taxon>Ranidae</taxon>
        <taxon>Staurois</taxon>
    </lineage>
</organism>
<gene>
    <name evidence="2" type="ORF">SPARVUS_LOCUS14779315</name>
</gene>
<proteinExistence type="predicted"/>
<evidence type="ECO:0000313" key="3">
    <source>
        <dbReference type="Proteomes" id="UP001162483"/>
    </source>
</evidence>
<sequence length="90" mass="10141">MADRRRARRMANHTLEPVNAACNCPPEDQSHWGHQVLPPVDSGQPHLQHGSDPHLPSTTTTRRRLSYPSYHKILSTDAACQASRKMPYTT</sequence>
<accession>A0ABN9GW78</accession>
<dbReference type="EMBL" id="CATNWA010019367">
    <property type="protein sequence ID" value="CAI9612831.1"/>
    <property type="molecule type" value="Genomic_DNA"/>
</dbReference>
<evidence type="ECO:0000256" key="1">
    <source>
        <dbReference type="SAM" id="MobiDB-lite"/>
    </source>
</evidence>
<name>A0ABN9GW78_9NEOB</name>
<comment type="caution">
    <text evidence="2">The sequence shown here is derived from an EMBL/GenBank/DDBJ whole genome shotgun (WGS) entry which is preliminary data.</text>
</comment>
<evidence type="ECO:0000313" key="2">
    <source>
        <dbReference type="EMBL" id="CAI9612831.1"/>
    </source>
</evidence>
<reference evidence="2" key="1">
    <citation type="submission" date="2023-05" db="EMBL/GenBank/DDBJ databases">
        <authorList>
            <person name="Stuckert A."/>
        </authorList>
    </citation>
    <scope>NUCLEOTIDE SEQUENCE</scope>
</reference>
<feature type="region of interest" description="Disordered" evidence="1">
    <location>
        <begin position="30"/>
        <end position="66"/>
    </location>
</feature>